<sequence length="379" mass="42272">MNGIGASLLRVYAILVKELVQMRRDRMTFAMMLALPIVQLVLFGYAINMDPRHLPTALYVEDDSAVVRRIVSAFEQSGYYEFSHRADSPAHGSKLLAEGKVAFFIYVPAGFTAKLVRNERPQWLIEADATDPAAASNAIARAEGIISSALRTELKGPLSRPKSSEMPVELIIQRKYNPQGITQYNIVPGLLGVILTMTCVMITSMAMTRESERGNLENLLAMPTRPHEMMIGKITPYILVGLVQTAVILLAARYLFQVPFFGSLALLMSAVMVFIIANLCLGFTFSTIAASQMQAMQMTFFFFLPSILLSGFMFPFRGMPIWAQQLGELLPLTHFLRLVRGIMLKGNTFSHLHLEFLALVLFILAVGLLAILRYRRTLD</sequence>
<dbReference type="GO" id="GO:0140359">
    <property type="term" value="F:ABC-type transporter activity"/>
    <property type="evidence" value="ECO:0007669"/>
    <property type="project" value="InterPro"/>
</dbReference>
<dbReference type="Pfam" id="PF12698">
    <property type="entry name" value="ABC2_membrane_3"/>
    <property type="match status" value="1"/>
</dbReference>
<feature type="transmembrane region" description="Helical" evidence="8">
    <location>
        <begin position="262"/>
        <end position="286"/>
    </location>
</feature>
<evidence type="ECO:0000256" key="3">
    <source>
        <dbReference type="ARBA" id="ARBA00022448"/>
    </source>
</evidence>
<keyword evidence="7 8" id="KW-0472">Membrane</keyword>
<evidence type="ECO:0000259" key="9">
    <source>
        <dbReference type="PROSITE" id="PS51012"/>
    </source>
</evidence>
<dbReference type="PROSITE" id="PS51012">
    <property type="entry name" value="ABC_TM2"/>
    <property type="match status" value="1"/>
</dbReference>
<dbReference type="PANTHER" id="PTHR30294:SF29">
    <property type="entry name" value="MULTIDRUG ABC TRANSPORTER PERMEASE YBHS-RELATED"/>
    <property type="match status" value="1"/>
</dbReference>
<evidence type="ECO:0000256" key="1">
    <source>
        <dbReference type="ARBA" id="ARBA00004651"/>
    </source>
</evidence>
<dbReference type="EMBL" id="JAFKCV010000009">
    <property type="protein sequence ID" value="MBN7826569.1"/>
    <property type="molecule type" value="Genomic_DNA"/>
</dbReference>
<reference evidence="10" key="1">
    <citation type="submission" date="2021-03" db="EMBL/GenBank/DDBJ databases">
        <title>novel species isolated from a fishpond in China.</title>
        <authorList>
            <person name="Lu H."/>
            <person name="Cai Z."/>
        </authorList>
    </citation>
    <scope>NUCLEOTIDE SEQUENCE</scope>
    <source>
        <strain evidence="10">JCM 30855</strain>
    </source>
</reference>
<evidence type="ECO:0000256" key="4">
    <source>
        <dbReference type="ARBA" id="ARBA00022475"/>
    </source>
</evidence>
<dbReference type="RefSeq" id="WP_206574683.1">
    <property type="nucleotide sequence ID" value="NZ_JAFKCV010000009.1"/>
</dbReference>
<feature type="transmembrane region" description="Helical" evidence="8">
    <location>
        <begin position="352"/>
        <end position="372"/>
    </location>
</feature>
<evidence type="ECO:0000313" key="11">
    <source>
        <dbReference type="Proteomes" id="UP000664654"/>
    </source>
</evidence>
<dbReference type="Proteomes" id="UP000664654">
    <property type="component" value="Unassembled WGS sequence"/>
</dbReference>
<dbReference type="GO" id="GO:0005886">
    <property type="term" value="C:plasma membrane"/>
    <property type="evidence" value="ECO:0007669"/>
    <property type="project" value="UniProtKB-SubCell"/>
</dbReference>
<organism evidence="10 11">
    <name type="scientific">Bowmanella dokdonensis</name>
    <dbReference type="NCBI Taxonomy" id="751969"/>
    <lineage>
        <taxon>Bacteria</taxon>
        <taxon>Pseudomonadati</taxon>
        <taxon>Pseudomonadota</taxon>
        <taxon>Gammaproteobacteria</taxon>
        <taxon>Alteromonadales</taxon>
        <taxon>Alteromonadaceae</taxon>
        <taxon>Bowmanella</taxon>
    </lineage>
</organism>
<comment type="subcellular location">
    <subcellularLocation>
        <location evidence="1">Cell membrane</location>
        <topology evidence="1">Multi-pass membrane protein</topology>
    </subcellularLocation>
</comment>
<keyword evidence="5 8" id="KW-0812">Transmembrane</keyword>
<keyword evidence="6 8" id="KW-1133">Transmembrane helix</keyword>
<evidence type="ECO:0000256" key="8">
    <source>
        <dbReference type="SAM" id="Phobius"/>
    </source>
</evidence>
<dbReference type="PANTHER" id="PTHR30294">
    <property type="entry name" value="MEMBRANE COMPONENT OF ABC TRANSPORTER YHHJ-RELATED"/>
    <property type="match status" value="1"/>
</dbReference>
<name>A0A939DPW3_9ALTE</name>
<protein>
    <submittedName>
        <fullName evidence="10">ABC transporter permease</fullName>
    </submittedName>
</protein>
<keyword evidence="11" id="KW-1185">Reference proteome</keyword>
<accession>A0A939DPW3</accession>
<evidence type="ECO:0000313" key="10">
    <source>
        <dbReference type="EMBL" id="MBN7826569.1"/>
    </source>
</evidence>
<feature type="transmembrane region" description="Helical" evidence="8">
    <location>
        <begin position="27"/>
        <end position="47"/>
    </location>
</feature>
<feature type="domain" description="ABC transmembrane type-2" evidence="9">
    <location>
        <begin position="148"/>
        <end position="377"/>
    </location>
</feature>
<evidence type="ECO:0000256" key="5">
    <source>
        <dbReference type="ARBA" id="ARBA00022692"/>
    </source>
</evidence>
<evidence type="ECO:0000256" key="7">
    <source>
        <dbReference type="ARBA" id="ARBA00023136"/>
    </source>
</evidence>
<comment type="similarity">
    <text evidence="2">Belongs to the ABC-2 integral membrane protein family.</text>
</comment>
<dbReference type="AlphaFoldDB" id="A0A939DPW3"/>
<dbReference type="InterPro" id="IPR051449">
    <property type="entry name" value="ABC-2_transporter_component"/>
</dbReference>
<feature type="transmembrane region" description="Helical" evidence="8">
    <location>
        <begin position="234"/>
        <end position="256"/>
    </location>
</feature>
<feature type="transmembrane region" description="Helical" evidence="8">
    <location>
        <begin position="186"/>
        <end position="207"/>
    </location>
</feature>
<proteinExistence type="inferred from homology"/>
<keyword evidence="3" id="KW-0813">Transport</keyword>
<gene>
    <name evidence="10" type="ORF">J0A66_15145</name>
</gene>
<evidence type="ECO:0000256" key="2">
    <source>
        <dbReference type="ARBA" id="ARBA00007783"/>
    </source>
</evidence>
<keyword evidence="4" id="KW-1003">Cell membrane</keyword>
<comment type="caution">
    <text evidence="10">The sequence shown here is derived from an EMBL/GenBank/DDBJ whole genome shotgun (WGS) entry which is preliminary data.</text>
</comment>
<feature type="transmembrane region" description="Helical" evidence="8">
    <location>
        <begin position="298"/>
        <end position="316"/>
    </location>
</feature>
<dbReference type="InterPro" id="IPR047817">
    <property type="entry name" value="ABC2_TM_bact-type"/>
</dbReference>
<dbReference type="Gene3D" id="3.40.1710.10">
    <property type="entry name" value="abc type-2 transporter like domain"/>
    <property type="match status" value="1"/>
</dbReference>
<evidence type="ECO:0000256" key="6">
    <source>
        <dbReference type="ARBA" id="ARBA00022989"/>
    </source>
</evidence>
<dbReference type="InterPro" id="IPR013525">
    <property type="entry name" value="ABC2_TM"/>
</dbReference>